<evidence type="ECO:0000256" key="4">
    <source>
        <dbReference type="ARBA" id="ARBA00022677"/>
    </source>
</evidence>
<dbReference type="PANTHER" id="PTHR13390">
    <property type="entry name" value="LIPASE"/>
    <property type="match status" value="1"/>
</dbReference>
<keyword evidence="10" id="KW-1185">Reference proteome</keyword>
<dbReference type="OrthoDB" id="448051at2759"/>
<evidence type="ECO:0000256" key="1">
    <source>
        <dbReference type="ARBA" id="ARBA00004502"/>
    </source>
</evidence>
<dbReference type="EC" id="3.1.1.13" evidence="7"/>
<dbReference type="PANTHER" id="PTHR13390:SF0">
    <property type="entry name" value="LIPID DROPLET-ASSOCIATED HYDROLASE"/>
    <property type="match status" value="1"/>
</dbReference>
<dbReference type="FunFam" id="3.40.50.1820:FF:000448">
    <property type="entry name" value="Protein CBG16920"/>
    <property type="match status" value="1"/>
</dbReference>
<evidence type="ECO:0000256" key="8">
    <source>
        <dbReference type="ARBA" id="ARBA00049527"/>
    </source>
</evidence>
<gene>
    <name evidence="9" type="primary">Cni-F11C1.4</name>
    <name evidence="9" type="synonym">Cnig_chr_X.g24980</name>
    <name evidence="9" type="ORF">B9Z55_024980</name>
</gene>
<evidence type="ECO:0000313" key="9">
    <source>
        <dbReference type="EMBL" id="PIC19420.1"/>
    </source>
</evidence>
<dbReference type="Gene3D" id="3.40.50.1820">
    <property type="entry name" value="alpha/beta hydrolase"/>
    <property type="match status" value="1"/>
</dbReference>
<dbReference type="GO" id="GO:0005811">
    <property type="term" value="C:lipid droplet"/>
    <property type="evidence" value="ECO:0007669"/>
    <property type="project" value="UniProtKB-SubCell"/>
</dbReference>
<evidence type="ECO:0000256" key="2">
    <source>
        <dbReference type="ARBA" id="ARBA00008300"/>
    </source>
</evidence>
<dbReference type="SUPFAM" id="SSF53474">
    <property type="entry name" value="alpha/beta-Hydrolases"/>
    <property type="match status" value="1"/>
</dbReference>
<reference evidence="10" key="1">
    <citation type="submission" date="2017-10" db="EMBL/GenBank/DDBJ databases">
        <title>Rapid genome shrinkage in a self-fertile nematode reveals novel sperm competition proteins.</title>
        <authorList>
            <person name="Yin D."/>
            <person name="Schwarz E.M."/>
            <person name="Thomas C.G."/>
            <person name="Felde R.L."/>
            <person name="Korf I.F."/>
            <person name="Cutter A.D."/>
            <person name="Schartner C.M."/>
            <person name="Ralston E.J."/>
            <person name="Meyer B.J."/>
            <person name="Haag E.S."/>
        </authorList>
    </citation>
    <scope>NUCLEOTIDE SEQUENCE [LARGE SCALE GENOMIC DNA]</scope>
    <source>
        <strain evidence="10">JU1422</strain>
    </source>
</reference>
<dbReference type="Pfam" id="PF10230">
    <property type="entry name" value="LIDHydrolase"/>
    <property type="match status" value="1"/>
</dbReference>
<dbReference type="InterPro" id="IPR019363">
    <property type="entry name" value="LDAH"/>
</dbReference>
<dbReference type="STRING" id="1611254.A0A2G5SWL5"/>
<evidence type="ECO:0000256" key="6">
    <source>
        <dbReference type="ARBA" id="ARBA00031924"/>
    </source>
</evidence>
<comment type="similarity">
    <text evidence="2">Belongs to the AB hydrolase superfamily. LDAH family.</text>
</comment>
<dbReference type="InterPro" id="IPR029058">
    <property type="entry name" value="AB_hydrolase_fold"/>
</dbReference>
<protein>
    <recommendedName>
        <fullName evidence="3">Lipid droplet-associated hydrolase</fullName>
        <ecNumber evidence="7">3.1.1.13</ecNumber>
    </recommendedName>
    <alternativeName>
        <fullName evidence="6">Lipid droplet-associated serine hydrolase</fullName>
    </alternativeName>
</protein>
<keyword evidence="4" id="KW-0551">Lipid droplet</keyword>
<keyword evidence="5" id="KW-0378">Hydrolase</keyword>
<dbReference type="EMBL" id="PDUG01000006">
    <property type="protein sequence ID" value="PIC19420.1"/>
    <property type="molecule type" value="Genomic_DNA"/>
</dbReference>
<dbReference type="GO" id="GO:0004771">
    <property type="term" value="F:sterol ester esterase activity"/>
    <property type="evidence" value="ECO:0007669"/>
    <property type="project" value="UniProtKB-EC"/>
</dbReference>
<name>A0A2G5SWL5_9PELO</name>
<comment type="catalytic activity">
    <reaction evidence="8">
        <text>a cholesterol ester + H2O = cholesterol + a fatty acid + H(+)</text>
        <dbReference type="Rhea" id="RHEA:36403"/>
        <dbReference type="ChEBI" id="CHEBI:15377"/>
        <dbReference type="ChEBI" id="CHEBI:15378"/>
        <dbReference type="ChEBI" id="CHEBI:16113"/>
        <dbReference type="ChEBI" id="CHEBI:17002"/>
        <dbReference type="ChEBI" id="CHEBI:28868"/>
        <dbReference type="EC" id="3.1.1.13"/>
    </reaction>
    <physiologicalReaction direction="left-to-right" evidence="8">
        <dbReference type="Rhea" id="RHEA:36404"/>
    </physiologicalReaction>
</comment>
<accession>A0A2G5SWL5</accession>
<organism evidence="9 10">
    <name type="scientific">Caenorhabditis nigoni</name>
    <dbReference type="NCBI Taxonomy" id="1611254"/>
    <lineage>
        <taxon>Eukaryota</taxon>
        <taxon>Metazoa</taxon>
        <taxon>Ecdysozoa</taxon>
        <taxon>Nematoda</taxon>
        <taxon>Chromadorea</taxon>
        <taxon>Rhabditida</taxon>
        <taxon>Rhabditina</taxon>
        <taxon>Rhabditomorpha</taxon>
        <taxon>Rhabditoidea</taxon>
        <taxon>Rhabditidae</taxon>
        <taxon>Peloderinae</taxon>
        <taxon>Caenorhabditis</taxon>
    </lineage>
</organism>
<dbReference type="Proteomes" id="UP000230233">
    <property type="component" value="Chromosome X"/>
</dbReference>
<evidence type="ECO:0000256" key="5">
    <source>
        <dbReference type="ARBA" id="ARBA00022801"/>
    </source>
</evidence>
<dbReference type="AlphaFoldDB" id="A0A2G5SWL5"/>
<sequence length="352" mass="40962">MSFSKEEEKDAMPFDRITGRVRGSVNMIDIERNVEWVEVSGRWSRMSVMGTSLSSEVLAVENQGEKDDRIIIFMIPGNPGNDGFYTDFGRRLIRNLIAREERLGHRRVNFLFYTLSHLNHVLLPPALRCSNTHKVNERFSLGDQLQHKLDFVKEYLPRGNRVYMFGHGAGAYMLLSILPYIKDDFNLRKAVCLFPTIERMNESPNGIRLRKVVSTLRQNDWLARTLSFWVDLMPESLKRRIISMKLTSDQTSPELVDSISELLHMHVFRNIVHLCNDELDKIGTLDETLLFHKNLIYFYYGKNDGWCPIEQGEQMSERLTRGHVVLEKDNVEHSFVFRDAATMAEKVMQFIV</sequence>
<dbReference type="GO" id="GO:0019915">
    <property type="term" value="P:lipid storage"/>
    <property type="evidence" value="ECO:0007669"/>
    <property type="project" value="InterPro"/>
</dbReference>
<proteinExistence type="inferred from homology"/>
<comment type="caution">
    <text evidence="9">The sequence shown here is derived from an EMBL/GenBank/DDBJ whole genome shotgun (WGS) entry which is preliminary data.</text>
</comment>
<evidence type="ECO:0000256" key="3">
    <source>
        <dbReference type="ARBA" id="ARBA00019242"/>
    </source>
</evidence>
<evidence type="ECO:0000313" key="10">
    <source>
        <dbReference type="Proteomes" id="UP000230233"/>
    </source>
</evidence>
<evidence type="ECO:0000256" key="7">
    <source>
        <dbReference type="ARBA" id="ARBA00039150"/>
    </source>
</evidence>
<comment type="subcellular location">
    <subcellularLocation>
        <location evidence="1">Lipid droplet</location>
    </subcellularLocation>
</comment>